<feature type="transmembrane region" description="Helical" evidence="14">
    <location>
        <begin position="6"/>
        <end position="24"/>
    </location>
</feature>
<dbReference type="InterPro" id="IPR001734">
    <property type="entry name" value="Na/solute_symporter"/>
</dbReference>
<protein>
    <submittedName>
        <fullName evidence="15">SSS family solute:Na+ symporter</fullName>
    </submittedName>
</protein>
<keyword evidence="10 14" id="KW-0472">Membrane</keyword>
<keyword evidence="11" id="KW-0739">Sodium transport</keyword>
<keyword evidence="3" id="KW-0813">Transport</keyword>
<dbReference type="Proteomes" id="UP000247978">
    <property type="component" value="Unassembled WGS sequence"/>
</dbReference>
<keyword evidence="9" id="KW-0406">Ion transport</keyword>
<evidence type="ECO:0000256" key="10">
    <source>
        <dbReference type="ARBA" id="ARBA00023136"/>
    </source>
</evidence>
<feature type="transmembrane region" description="Helical" evidence="14">
    <location>
        <begin position="151"/>
        <end position="175"/>
    </location>
</feature>
<evidence type="ECO:0000256" key="1">
    <source>
        <dbReference type="ARBA" id="ARBA00004651"/>
    </source>
</evidence>
<dbReference type="RefSeq" id="WP_110394101.1">
    <property type="nucleotide sequence ID" value="NZ_JADIJL010000001.1"/>
</dbReference>
<dbReference type="InterPro" id="IPR038377">
    <property type="entry name" value="Na/Glc_symporter_sf"/>
</dbReference>
<dbReference type="PANTHER" id="PTHR48086:SF3">
    <property type="entry name" value="SODIUM_PROLINE SYMPORTER"/>
    <property type="match status" value="1"/>
</dbReference>
<comment type="similarity">
    <text evidence="2 13">Belongs to the sodium:solute symporter (SSF) (TC 2.A.21) family.</text>
</comment>
<evidence type="ECO:0000256" key="5">
    <source>
        <dbReference type="ARBA" id="ARBA00022692"/>
    </source>
</evidence>
<evidence type="ECO:0000313" key="16">
    <source>
        <dbReference type="Proteomes" id="UP000247978"/>
    </source>
</evidence>
<reference evidence="15 16" key="1">
    <citation type="submission" date="2018-05" db="EMBL/GenBank/DDBJ databases">
        <title>Genomic Encyclopedia of Type Strains, Phase IV (KMG-IV): sequencing the most valuable type-strain genomes for metagenomic binning, comparative biology and taxonomic classification.</title>
        <authorList>
            <person name="Goeker M."/>
        </authorList>
    </citation>
    <scope>NUCLEOTIDE SEQUENCE [LARGE SCALE GENOMIC DNA]</scope>
    <source>
        <strain evidence="15 16">DSM 28556</strain>
    </source>
</reference>
<dbReference type="PANTHER" id="PTHR48086">
    <property type="entry name" value="SODIUM/PROLINE SYMPORTER-RELATED"/>
    <property type="match status" value="1"/>
</dbReference>
<evidence type="ECO:0000256" key="14">
    <source>
        <dbReference type="SAM" id="Phobius"/>
    </source>
</evidence>
<feature type="transmembrane region" description="Helical" evidence="14">
    <location>
        <begin position="372"/>
        <end position="393"/>
    </location>
</feature>
<dbReference type="GO" id="GO:0005886">
    <property type="term" value="C:plasma membrane"/>
    <property type="evidence" value="ECO:0007669"/>
    <property type="project" value="UniProtKB-SubCell"/>
</dbReference>
<keyword evidence="5 14" id="KW-0812">Transmembrane</keyword>
<feature type="transmembrane region" description="Helical" evidence="14">
    <location>
        <begin position="44"/>
        <end position="67"/>
    </location>
</feature>
<evidence type="ECO:0000256" key="8">
    <source>
        <dbReference type="ARBA" id="ARBA00023053"/>
    </source>
</evidence>
<keyword evidence="6" id="KW-0769">Symport</keyword>
<evidence type="ECO:0000256" key="4">
    <source>
        <dbReference type="ARBA" id="ARBA00022475"/>
    </source>
</evidence>
<dbReference type="Pfam" id="PF00474">
    <property type="entry name" value="SSF"/>
    <property type="match status" value="1"/>
</dbReference>
<dbReference type="CDD" id="cd10322">
    <property type="entry name" value="SLC5sbd"/>
    <property type="match status" value="1"/>
</dbReference>
<evidence type="ECO:0000256" key="11">
    <source>
        <dbReference type="ARBA" id="ARBA00023201"/>
    </source>
</evidence>
<feature type="transmembrane region" description="Helical" evidence="14">
    <location>
        <begin position="73"/>
        <end position="99"/>
    </location>
</feature>
<dbReference type="Gene3D" id="1.20.1730.10">
    <property type="entry name" value="Sodium/glucose cotransporter"/>
    <property type="match status" value="1"/>
</dbReference>
<gene>
    <name evidence="15" type="ORF">DFR56_102149</name>
</gene>
<evidence type="ECO:0000256" key="7">
    <source>
        <dbReference type="ARBA" id="ARBA00022989"/>
    </source>
</evidence>
<dbReference type="PROSITE" id="PS50283">
    <property type="entry name" value="NA_SOLUT_SYMP_3"/>
    <property type="match status" value="1"/>
</dbReference>
<feature type="transmembrane region" description="Helical" evidence="14">
    <location>
        <begin position="234"/>
        <end position="253"/>
    </location>
</feature>
<feature type="transmembrane region" description="Helical" evidence="14">
    <location>
        <begin position="428"/>
        <end position="454"/>
    </location>
</feature>
<evidence type="ECO:0000256" key="9">
    <source>
        <dbReference type="ARBA" id="ARBA00023065"/>
    </source>
</evidence>
<feature type="transmembrane region" description="Helical" evidence="14">
    <location>
        <begin position="182"/>
        <end position="201"/>
    </location>
</feature>
<evidence type="ECO:0000313" key="15">
    <source>
        <dbReference type="EMBL" id="PXW89372.1"/>
    </source>
</evidence>
<dbReference type="EMBL" id="QJJQ01000002">
    <property type="protein sequence ID" value="PXW89372.1"/>
    <property type="molecule type" value="Genomic_DNA"/>
</dbReference>
<dbReference type="InterPro" id="IPR050277">
    <property type="entry name" value="Sodium:Solute_Symporter"/>
</dbReference>
<evidence type="ECO:0000256" key="2">
    <source>
        <dbReference type="ARBA" id="ARBA00006434"/>
    </source>
</evidence>
<evidence type="ECO:0000256" key="6">
    <source>
        <dbReference type="ARBA" id="ARBA00022847"/>
    </source>
</evidence>
<feature type="transmembrane region" description="Helical" evidence="14">
    <location>
        <begin position="274"/>
        <end position="298"/>
    </location>
</feature>
<evidence type="ECO:0000256" key="13">
    <source>
        <dbReference type="RuleBase" id="RU362091"/>
    </source>
</evidence>
<organism evidence="15 16">
    <name type="scientific">Pseudogracilibacillus auburnensis</name>
    <dbReference type="NCBI Taxonomy" id="1494959"/>
    <lineage>
        <taxon>Bacteria</taxon>
        <taxon>Bacillati</taxon>
        <taxon>Bacillota</taxon>
        <taxon>Bacilli</taxon>
        <taxon>Bacillales</taxon>
        <taxon>Bacillaceae</taxon>
        <taxon>Pseudogracilibacillus</taxon>
    </lineage>
</organism>
<comment type="catalytic activity">
    <reaction evidence="12">
        <text>L-proline(in) + Na(+)(in) = L-proline(out) + Na(+)(out)</text>
        <dbReference type="Rhea" id="RHEA:28967"/>
        <dbReference type="ChEBI" id="CHEBI:29101"/>
        <dbReference type="ChEBI" id="CHEBI:60039"/>
    </reaction>
</comment>
<comment type="subcellular location">
    <subcellularLocation>
        <location evidence="1">Cell membrane</location>
        <topology evidence="1">Multi-pass membrane protein</topology>
    </subcellularLocation>
</comment>
<comment type="caution">
    <text evidence="15">The sequence shown here is derived from an EMBL/GenBank/DDBJ whole genome shotgun (WGS) entry which is preliminary data.</text>
</comment>
<evidence type="ECO:0000256" key="12">
    <source>
        <dbReference type="ARBA" id="ARBA00033708"/>
    </source>
</evidence>
<feature type="transmembrane region" description="Helical" evidence="14">
    <location>
        <begin position="120"/>
        <end position="145"/>
    </location>
</feature>
<dbReference type="GO" id="GO:0006814">
    <property type="term" value="P:sodium ion transport"/>
    <property type="evidence" value="ECO:0007669"/>
    <property type="project" value="UniProtKB-KW"/>
</dbReference>
<sequence length="660" mass="72255">MAFNTVFLIMFIAFLLLLLAGGFITKKWVSNSNDFFIAGREVGLLVNIFGVAAIGFAGTIITLGPGLAIMTGFWGAVGFGIIYGFGGLALYGIVFAPYIRRSGAHTLSEWLEMRFDSRTRTLVTLATILGLLGIMANNVVSMAIVTTGFTGWSLLGTLAVIFFLFLLFTYIGGFWAVTLTDFMQMCVGLIALPVMLIALLMKYGGSSFLLNNWSGNKGFFTAGIADQSLPIFSLQYPSVLTFTILFGCFLVWGNNYYWLRVSSARNEKVARNGFIYGAMLLVFVPITILAIVGVYAASIFPDHFAPHGDTDPMSAFGVVLKALPIGVAALALIGALAASISTSTTALIGASSTAVRDLYQRFLHPNATSEQLTMPSKIITLILGILVWLLSFYPGGPLYLFAFSTAWLGAPSILVFLGVWWKRTTKAGAFYGAVLGMSITALLTVLELTGIFVISNYTHIGVVGLVFTLVTTIVISLLSEPNYYSRPNWKEKAPSFSSLTGDEIKALNLIAEGYHTMAEVTDMFGTDSSKTNEIIESLDQKLLLTREKYSGPGFYSFTLTDEGYRHVTIDISKGSTDYYMNKEEKVILRKLKEGPDVLNQYLQAEKFDSLRLSVLLAKLIEQGYLKEEGIWRRSVALTAKGKEALLGEMDNDEIYHILDR</sequence>
<keyword evidence="8" id="KW-0915">Sodium</keyword>
<name>A0A2V3W5I6_9BACI</name>
<dbReference type="AlphaFoldDB" id="A0A2V3W5I6"/>
<proteinExistence type="inferred from homology"/>
<accession>A0A2V3W5I6</accession>
<dbReference type="OrthoDB" id="9789704at2"/>
<feature type="transmembrane region" description="Helical" evidence="14">
    <location>
        <begin position="318"/>
        <end position="351"/>
    </location>
</feature>
<feature type="transmembrane region" description="Helical" evidence="14">
    <location>
        <begin position="460"/>
        <end position="478"/>
    </location>
</feature>
<dbReference type="GO" id="GO:0015293">
    <property type="term" value="F:symporter activity"/>
    <property type="evidence" value="ECO:0007669"/>
    <property type="project" value="UniProtKB-KW"/>
</dbReference>
<evidence type="ECO:0000256" key="3">
    <source>
        <dbReference type="ARBA" id="ARBA00022448"/>
    </source>
</evidence>
<keyword evidence="4" id="KW-1003">Cell membrane</keyword>
<keyword evidence="7 14" id="KW-1133">Transmembrane helix</keyword>
<keyword evidence="16" id="KW-1185">Reference proteome</keyword>
<feature type="transmembrane region" description="Helical" evidence="14">
    <location>
        <begin position="399"/>
        <end position="421"/>
    </location>
</feature>